<dbReference type="GO" id="GO:0006935">
    <property type="term" value="P:chemotaxis"/>
    <property type="evidence" value="ECO:0007669"/>
    <property type="project" value="UniProtKB-KW"/>
</dbReference>
<keyword evidence="5 10" id="KW-1133">Transmembrane helix</keyword>
<protein>
    <submittedName>
        <fullName evidence="13">Methyl-accepting chemotaxis sensory transducer with Cache sensor</fullName>
    </submittedName>
</protein>
<dbReference type="PANTHER" id="PTHR43531:SF11">
    <property type="entry name" value="METHYL-ACCEPTING CHEMOTAXIS PROTEIN 3"/>
    <property type="match status" value="1"/>
</dbReference>
<name>A0A1M6F3Z0_9BACT</name>
<comment type="similarity">
    <text evidence="7">Belongs to the methyl-accepting chemotaxis (MCP) protein family.</text>
</comment>
<evidence type="ECO:0000256" key="4">
    <source>
        <dbReference type="ARBA" id="ARBA00022692"/>
    </source>
</evidence>
<evidence type="ECO:0000313" key="13">
    <source>
        <dbReference type="EMBL" id="SHI92382.1"/>
    </source>
</evidence>
<dbReference type="RefSeq" id="WP_073472948.1">
    <property type="nucleotide sequence ID" value="NZ_FQZU01000003.1"/>
</dbReference>
<dbReference type="Pfam" id="PF02743">
    <property type="entry name" value="dCache_1"/>
    <property type="match status" value="1"/>
</dbReference>
<dbReference type="Proteomes" id="UP000183994">
    <property type="component" value="Unassembled WGS sequence"/>
</dbReference>
<keyword evidence="8" id="KW-0807">Transducer</keyword>
<keyword evidence="14" id="KW-1185">Reference proteome</keyword>
<reference evidence="14" key="1">
    <citation type="submission" date="2016-11" db="EMBL/GenBank/DDBJ databases">
        <authorList>
            <person name="Varghese N."/>
            <person name="Submissions S."/>
        </authorList>
    </citation>
    <scope>NUCLEOTIDE SEQUENCE [LARGE SCALE GENOMIC DNA]</scope>
    <source>
        <strain evidence="14">DSM 16219</strain>
    </source>
</reference>
<evidence type="ECO:0000256" key="8">
    <source>
        <dbReference type="PROSITE-ProRule" id="PRU00284"/>
    </source>
</evidence>
<evidence type="ECO:0000256" key="5">
    <source>
        <dbReference type="ARBA" id="ARBA00022989"/>
    </source>
</evidence>
<dbReference type="InterPro" id="IPR004089">
    <property type="entry name" value="MCPsignal_dom"/>
</dbReference>
<feature type="region of interest" description="Disordered" evidence="9">
    <location>
        <begin position="673"/>
        <end position="699"/>
    </location>
</feature>
<dbReference type="Pfam" id="PF00672">
    <property type="entry name" value="HAMP"/>
    <property type="match status" value="1"/>
</dbReference>
<evidence type="ECO:0000256" key="2">
    <source>
        <dbReference type="ARBA" id="ARBA00022475"/>
    </source>
</evidence>
<evidence type="ECO:0000256" key="3">
    <source>
        <dbReference type="ARBA" id="ARBA00022500"/>
    </source>
</evidence>
<dbReference type="InterPro" id="IPR004090">
    <property type="entry name" value="Chemotax_Me-accpt_rcpt"/>
</dbReference>
<dbReference type="SMART" id="SM00283">
    <property type="entry name" value="MA"/>
    <property type="match status" value="1"/>
</dbReference>
<proteinExistence type="inferred from homology"/>
<feature type="domain" description="Methyl-accepting transducer" evidence="11">
    <location>
        <begin position="412"/>
        <end position="641"/>
    </location>
</feature>
<feature type="transmembrane region" description="Helical" evidence="10">
    <location>
        <begin position="295"/>
        <end position="315"/>
    </location>
</feature>
<dbReference type="AlphaFoldDB" id="A0A1M6F3Z0"/>
<dbReference type="EMBL" id="FQZU01000003">
    <property type="protein sequence ID" value="SHI92382.1"/>
    <property type="molecule type" value="Genomic_DNA"/>
</dbReference>
<dbReference type="Gene3D" id="1.10.8.500">
    <property type="entry name" value="HAMP domain in histidine kinase"/>
    <property type="match status" value="1"/>
</dbReference>
<accession>A0A1M6F3Z0</accession>
<feature type="compositionally biased region" description="Polar residues" evidence="9">
    <location>
        <begin position="423"/>
        <end position="439"/>
    </location>
</feature>
<dbReference type="FunFam" id="1.10.287.950:FF:000001">
    <property type="entry name" value="Methyl-accepting chemotaxis sensory transducer"/>
    <property type="match status" value="1"/>
</dbReference>
<dbReference type="InterPro" id="IPR051310">
    <property type="entry name" value="MCP_chemotaxis"/>
</dbReference>
<evidence type="ECO:0000256" key="10">
    <source>
        <dbReference type="SAM" id="Phobius"/>
    </source>
</evidence>
<feature type="region of interest" description="Disordered" evidence="9">
    <location>
        <begin position="420"/>
        <end position="439"/>
    </location>
</feature>
<keyword evidence="3" id="KW-0145">Chemotaxis</keyword>
<evidence type="ECO:0000256" key="9">
    <source>
        <dbReference type="SAM" id="MobiDB-lite"/>
    </source>
</evidence>
<keyword evidence="4 10" id="KW-0812">Transmembrane</keyword>
<evidence type="ECO:0000259" key="12">
    <source>
        <dbReference type="PROSITE" id="PS50885"/>
    </source>
</evidence>
<keyword evidence="2" id="KW-1003">Cell membrane</keyword>
<evidence type="ECO:0000256" key="7">
    <source>
        <dbReference type="ARBA" id="ARBA00029447"/>
    </source>
</evidence>
<gene>
    <name evidence="13" type="ORF">SAMN02745216_00716</name>
</gene>
<feature type="domain" description="HAMP" evidence="12">
    <location>
        <begin position="317"/>
        <end position="368"/>
    </location>
</feature>
<dbReference type="GO" id="GO:0004888">
    <property type="term" value="F:transmembrane signaling receptor activity"/>
    <property type="evidence" value="ECO:0007669"/>
    <property type="project" value="InterPro"/>
</dbReference>
<dbReference type="InterPro" id="IPR003660">
    <property type="entry name" value="HAMP_dom"/>
</dbReference>
<dbReference type="PANTHER" id="PTHR43531">
    <property type="entry name" value="PROTEIN ICFG"/>
    <property type="match status" value="1"/>
</dbReference>
<sequence>MKFKIRWNLRNKIILPIAALIILGMVLSTLVTNSYVSEALIAVSENRFAIQINSNADRISDWLDARAVEIGSWSGNKTLITSTQDSFMGKAARKTASELLAALLDGYKDYEAIILLDKTGTMIASGAAAGEKTESFGGSADFKKALNGEQGVSRVYRSGKSGKTVFNVFSPVYPENAAHEVKNVQGVLLCTLTLDTIAQKFVNTIKYGKTGYGFLVGSDGATLVHPDPNLILSLNVHDLPFGEDLMASQSKSFYYNFKGVDKFAAMSIIPRSGWRLALTSNVEEFMASAYKIRNLLGIIGFFVVAFVSVGAWFLIGGMVIKPVHQVVGLAKKLQMGDLSAQLETGNDELGQMGEALNAVVLGMRERAQAAKGIAAGDLCQDIVVASEKDVLGKALFDMVESLNSVVGELTISGQQVDEGARQISDSSQSLAQGATEQASSLEEISASMSEISTQTKTNADNAVQANQLAEEARKAGDKGASRMGEMMDAMSAINESSQQIAKIIKTIDDIAFQTNLLALNAAVEAARAGVHGKGFAVVAQEVRSLAARSAKAAQETADLIEGSSHKVSDGNDIAEKTAEALTGINDTITKVADLVGEIAAASNEQAQGISQINIGLSQIDDATQQNTANAEETSAAAQALSAQSTQVQAQLARFKIKGDGACKAAYSGERAKTVRPAAGNRPRIQDGWGQDDSGSRTVEPNQLIALDDGEFGKY</sequence>
<dbReference type="CDD" id="cd11386">
    <property type="entry name" value="MCP_signal"/>
    <property type="match status" value="1"/>
</dbReference>
<dbReference type="STRING" id="1121393.SAMN02745216_00716"/>
<dbReference type="OrthoDB" id="5428110at2"/>
<dbReference type="PROSITE" id="PS50111">
    <property type="entry name" value="CHEMOTAXIS_TRANSDUC_2"/>
    <property type="match status" value="1"/>
</dbReference>
<evidence type="ECO:0000256" key="1">
    <source>
        <dbReference type="ARBA" id="ARBA00004651"/>
    </source>
</evidence>
<dbReference type="GO" id="GO:0005886">
    <property type="term" value="C:plasma membrane"/>
    <property type="evidence" value="ECO:0007669"/>
    <property type="project" value="UniProtKB-SubCell"/>
</dbReference>
<dbReference type="InterPro" id="IPR033479">
    <property type="entry name" value="dCache_1"/>
</dbReference>
<dbReference type="Pfam" id="PF00015">
    <property type="entry name" value="MCPsignal"/>
    <property type="match status" value="1"/>
</dbReference>
<dbReference type="SUPFAM" id="SSF58104">
    <property type="entry name" value="Methyl-accepting chemotaxis protein (MCP) signaling domain"/>
    <property type="match status" value="1"/>
</dbReference>
<evidence type="ECO:0000313" key="14">
    <source>
        <dbReference type="Proteomes" id="UP000183994"/>
    </source>
</evidence>
<evidence type="ECO:0000259" key="11">
    <source>
        <dbReference type="PROSITE" id="PS50111"/>
    </source>
</evidence>
<dbReference type="GO" id="GO:0007165">
    <property type="term" value="P:signal transduction"/>
    <property type="evidence" value="ECO:0007669"/>
    <property type="project" value="UniProtKB-KW"/>
</dbReference>
<dbReference type="CDD" id="cd06225">
    <property type="entry name" value="HAMP"/>
    <property type="match status" value="1"/>
</dbReference>
<dbReference type="Gene3D" id="3.30.450.20">
    <property type="entry name" value="PAS domain"/>
    <property type="match status" value="1"/>
</dbReference>
<dbReference type="SMART" id="SM00304">
    <property type="entry name" value="HAMP"/>
    <property type="match status" value="1"/>
</dbReference>
<comment type="subcellular location">
    <subcellularLocation>
        <location evidence="1">Cell membrane</location>
        <topology evidence="1">Multi-pass membrane protein</topology>
    </subcellularLocation>
</comment>
<dbReference type="Gene3D" id="1.10.287.950">
    <property type="entry name" value="Methyl-accepting chemotaxis protein"/>
    <property type="match status" value="1"/>
</dbReference>
<dbReference type="CDD" id="cd12912">
    <property type="entry name" value="PDC2_MCP_like"/>
    <property type="match status" value="1"/>
</dbReference>
<dbReference type="PROSITE" id="PS50885">
    <property type="entry name" value="HAMP"/>
    <property type="match status" value="1"/>
</dbReference>
<dbReference type="PRINTS" id="PR00260">
    <property type="entry name" value="CHEMTRNSDUCR"/>
</dbReference>
<keyword evidence="6 10" id="KW-0472">Membrane</keyword>
<organism evidence="13 14">
    <name type="scientific">Desulfatibacillum alkenivorans DSM 16219</name>
    <dbReference type="NCBI Taxonomy" id="1121393"/>
    <lineage>
        <taxon>Bacteria</taxon>
        <taxon>Pseudomonadati</taxon>
        <taxon>Thermodesulfobacteriota</taxon>
        <taxon>Desulfobacteria</taxon>
        <taxon>Desulfobacterales</taxon>
        <taxon>Desulfatibacillaceae</taxon>
        <taxon>Desulfatibacillum</taxon>
    </lineage>
</organism>
<evidence type="ECO:0000256" key="6">
    <source>
        <dbReference type="ARBA" id="ARBA00023136"/>
    </source>
</evidence>